<organism evidence="1 2">
    <name type="scientific">Aquirufa originis</name>
    <dbReference type="NCBI Taxonomy" id="3096514"/>
    <lineage>
        <taxon>Bacteria</taxon>
        <taxon>Pseudomonadati</taxon>
        <taxon>Bacteroidota</taxon>
        <taxon>Cytophagia</taxon>
        <taxon>Cytophagales</taxon>
        <taxon>Flectobacillaceae</taxon>
        <taxon>Aquirufa</taxon>
    </lineage>
</organism>
<proteinExistence type="predicted"/>
<protein>
    <submittedName>
        <fullName evidence="1">Uncharacterized protein</fullName>
    </submittedName>
</protein>
<dbReference type="EMBL" id="JBBKXY010000002">
    <property type="protein sequence ID" value="MFD3293555.1"/>
    <property type="molecule type" value="Genomic_DNA"/>
</dbReference>
<accession>A0ABW6D6A1</accession>
<sequence length="65" mass="7698">MRTGTILHKEPLNSFDEKMNDLSYWLTQPVIKRLEAVTFLISQTVDLNTTKMDKTHLVRRKLHDE</sequence>
<dbReference type="RefSeq" id="WP_377978804.1">
    <property type="nucleotide sequence ID" value="NZ_JBBKXY010000002.1"/>
</dbReference>
<dbReference type="Proteomes" id="UP001598112">
    <property type="component" value="Unassembled WGS sequence"/>
</dbReference>
<keyword evidence="2" id="KW-1185">Reference proteome</keyword>
<evidence type="ECO:0000313" key="1">
    <source>
        <dbReference type="EMBL" id="MFD3293555.1"/>
    </source>
</evidence>
<name>A0ABW6D6A1_9BACT</name>
<gene>
    <name evidence="1" type="ORF">SKC35_07640</name>
</gene>
<comment type="caution">
    <text evidence="1">The sequence shown here is derived from an EMBL/GenBank/DDBJ whole genome shotgun (WGS) entry which is preliminary data.</text>
</comment>
<reference evidence="1 2" key="1">
    <citation type="submission" date="2024-03" db="EMBL/GenBank/DDBJ databases">
        <title>Aquirufa genome sequencing.</title>
        <authorList>
            <person name="Pitt A."/>
            <person name="Hahn M.W."/>
        </authorList>
    </citation>
    <scope>NUCLEOTIDE SEQUENCE [LARGE SCALE GENOMIC DNA]</scope>
    <source>
        <strain evidence="1 2">KTFRIE-69F</strain>
    </source>
</reference>
<evidence type="ECO:0000313" key="2">
    <source>
        <dbReference type="Proteomes" id="UP001598112"/>
    </source>
</evidence>